<dbReference type="InterPro" id="IPR017945">
    <property type="entry name" value="DHBP_synth_RibB-like_a/b_dom"/>
</dbReference>
<organism evidence="13 14">
    <name type="scientific">Niabella soli DSM 19437</name>
    <dbReference type="NCBI Taxonomy" id="929713"/>
    <lineage>
        <taxon>Bacteria</taxon>
        <taxon>Pseudomonadati</taxon>
        <taxon>Bacteroidota</taxon>
        <taxon>Chitinophagia</taxon>
        <taxon>Chitinophagales</taxon>
        <taxon>Chitinophagaceae</taxon>
        <taxon>Niabella</taxon>
    </lineage>
</organism>
<keyword evidence="14" id="KW-1185">Reference proteome</keyword>
<protein>
    <recommendedName>
        <fullName evidence="10">L-threonylcarbamoyladenylate synthase</fullName>
        <ecNumber evidence="3">2.7.7.87</ecNumber>
    </recommendedName>
    <alternativeName>
        <fullName evidence="10">L-threonylcarbamoyladenylate synthase</fullName>
    </alternativeName>
</protein>
<reference evidence="13 14" key="1">
    <citation type="submission" date="2013-12" db="EMBL/GenBank/DDBJ databases">
        <authorList>
            <consortium name="DOE Joint Genome Institute"/>
            <person name="Eisen J."/>
            <person name="Huntemann M."/>
            <person name="Han J."/>
            <person name="Chen A."/>
            <person name="Kyrpides N."/>
            <person name="Mavromatis K."/>
            <person name="Markowitz V."/>
            <person name="Palaniappan K."/>
            <person name="Ivanova N."/>
            <person name="Schaumberg A."/>
            <person name="Pati A."/>
            <person name="Liolios K."/>
            <person name="Nordberg H.P."/>
            <person name="Cantor M.N."/>
            <person name="Hua S.X."/>
            <person name="Woyke T."/>
        </authorList>
    </citation>
    <scope>NUCLEOTIDE SEQUENCE [LARGE SCALE GENOMIC DNA]</scope>
    <source>
        <strain evidence="14">DSM 19437</strain>
    </source>
</reference>
<dbReference type="GO" id="GO:0008033">
    <property type="term" value="P:tRNA processing"/>
    <property type="evidence" value="ECO:0007669"/>
    <property type="project" value="UniProtKB-KW"/>
</dbReference>
<sequence>MNFEQDLKDSVETLRKGGIILYPTDTVWGLGCDATNAAAVAKIYSIKKRDDSKALIVLAATERDIMQYTAAVDLSLFDYLETTERPTTVIYEHGIGFAENLTAEDGSIAIRLCKDEFCRSLIKRFGKPIVSTSANISGEPTPASFDAISTDIKNQVDYIVQYRQDDTTPQQPSSIIRWKDGKVEIIR</sequence>
<dbReference type="AlphaFoldDB" id="W0F390"/>
<dbReference type="KEGG" id="nso:NIASO_12605"/>
<dbReference type="InterPro" id="IPR006070">
    <property type="entry name" value="Sua5-like_dom"/>
</dbReference>
<evidence type="ECO:0000256" key="6">
    <source>
        <dbReference type="ARBA" id="ARBA00022694"/>
    </source>
</evidence>
<dbReference type="GO" id="GO:0061710">
    <property type="term" value="F:L-threonylcarbamoyladenylate synthase"/>
    <property type="evidence" value="ECO:0007669"/>
    <property type="project" value="UniProtKB-EC"/>
</dbReference>
<evidence type="ECO:0000256" key="4">
    <source>
        <dbReference type="ARBA" id="ARBA00022490"/>
    </source>
</evidence>
<evidence type="ECO:0000256" key="5">
    <source>
        <dbReference type="ARBA" id="ARBA00022679"/>
    </source>
</evidence>
<dbReference type="NCBIfam" id="TIGR00057">
    <property type="entry name" value="L-threonylcarbamoyladenylate synthase"/>
    <property type="match status" value="1"/>
</dbReference>
<evidence type="ECO:0000256" key="10">
    <source>
        <dbReference type="ARBA" id="ARBA00029774"/>
    </source>
</evidence>
<gene>
    <name evidence="13" type="ORF">NIASO_12605</name>
</gene>
<dbReference type="Gene3D" id="3.90.870.10">
    <property type="entry name" value="DHBP synthase"/>
    <property type="match status" value="1"/>
</dbReference>
<keyword evidence="6" id="KW-0819">tRNA processing</keyword>
<evidence type="ECO:0000256" key="3">
    <source>
        <dbReference type="ARBA" id="ARBA00012584"/>
    </source>
</evidence>
<dbReference type="GO" id="GO:0005737">
    <property type="term" value="C:cytoplasm"/>
    <property type="evidence" value="ECO:0007669"/>
    <property type="project" value="UniProtKB-SubCell"/>
</dbReference>
<dbReference type="HOGENOM" id="CLU_031397_3_2_10"/>
<proteinExistence type="inferred from homology"/>
<evidence type="ECO:0000313" key="13">
    <source>
        <dbReference type="EMBL" id="AHF15771.1"/>
    </source>
</evidence>
<dbReference type="OrthoDB" id="9814580at2"/>
<keyword evidence="4" id="KW-0963">Cytoplasm</keyword>
<evidence type="ECO:0000256" key="8">
    <source>
        <dbReference type="ARBA" id="ARBA00022741"/>
    </source>
</evidence>
<evidence type="ECO:0000256" key="11">
    <source>
        <dbReference type="ARBA" id="ARBA00048366"/>
    </source>
</evidence>
<dbReference type="InterPro" id="IPR050156">
    <property type="entry name" value="TC-AMP_synthase_SUA5"/>
</dbReference>
<dbReference type="GO" id="GO:0000049">
    <property type="term" value="F:tRNA binding"/>
    <property type="evidence" value="ECO:0007669"/>
    <property type="project" value="TreeGrafter"/>
</dbReference>
<dbReference type="PANTHER" id="PTHR17490:SF16">
    <property type="entry name" value="THREONYLCARBAMOYL-AMP SYNTHASE"/>
    <property type="match status" value="1"/>
</dbReference>
<keyword evidence="9" id="KW-0067">ATP-binding</keyword>
<dbReference type="SUPFAM" id="SSF55821">
    <property type="entry name" value="YrdC/RibB"/>
    <property type="match status" value="1"/>
</dbReference>
<keyword evidence="5" id="KW-0808">Transferase</keyword>
<dbReference type="EMBL" id="CP007035">
    <property type="protein sequence ID" value="AHF15771.1"/>
    <property type="molecule type" value="Genomic_DNA"/>
</dbReference>
<evidence type="ECO:0000256" key="9">
    <source>
        <dbReference type="ARBA" id="ARBA00022840"/>
    </source>
</evidence>
<dbReference type="eggNOG" id="COG0009">
    <property type="taxonomic scope" value="Bacteria"/>
</dbReference>
<evidence type="ECO:0000256" key="1">
    <source>
        <dbReference type="ARBA" id="ARBA00004496"/>
    </source>
</evidence>
<dbReference type="GO" id="GO:0005524">
    <property type="term" value="F:ATP binding"/>
    <property type="evidence" value="ECO:0007669"/>
    <property type="project" value="UniProtKB-KW"/>
</dbReference>
<dbReference type="PROSITE" id="PS51163">
    <property type="entry name" value="YRDC"/>
    <property type="match status" value="1"/>
</dbReference>
<dbReference type="STRING" id="929713.NIASO_12605"/>
<dbReference type="PANTHER" id="PTHR17490">
    <property type="entry name" value="SUA5"/>
    <property type="match status" value="1"/>
</dbReference>
<evidence type="ECO:0000313" key="14">
    <source>
        <dbReference type="Proteomes" id="UP000003586"/>
    </source>
</evidence>
<comment type="subcellular location">
    <subcellularLocation>
        <location evidence="1">Cytoplasm</location>
    </subcellularLocation>
</comment>
<comment type="catalytic activity">
    <reaction evidence="11">
        <text>L-threonine + hydrogencarbonate + ATP = L-threonylcarbamoyladenylate + diphosphate + H2O</text>
        <dbReference type="Rhea" id="RHEA:36407"/>
        <dbReference type="ChEBI" id="CHEBI:15377"/>
        <dbReference type="ChEBI" id="CHEBI:17544"/>
        <dbReference type="ChEBI" id="CHEBI:30616"/>
        <dbReference type="ChEBI" id="CHEBI:33019"/>
        <dbReference type="ChEBI" id="CHEBI:57926"/>
        <dbReference type="ChEBI" id="CHEBI:73682"/>
        <dbReference type="EC" id="2.7.7.87"/>
    </reaction>
</comment>
<dbReference type="Pfam" id="PF01300">
    <property type="entry name" value="Sua5_yciO_yrdC"/>
    <property type="match status" value="1"/>
</dbReference>
<keyword evidence="8" id="KW-0547">Nucleotide-binding</keyword>
<dbReference type="Proteomes" id="UP000003586">
    <property type="component" value="Chromosome"/>
</dbReference>
<evidence type="ECO:0000256" key="2">
    <source>
        <dbReference type="ARBA" id="ARBA00007663"/>
    </source>
</evidence>
<dbReference type="GO" id="GO:0003725">
    <property type="term" value="F:double-stranded RNA binding"/>
    <property type="evidence" value="ECO:0007669"/>
    <property type="project" value="InterPro"/>
</dbReference>
<accession>W0F390</accession>
<comment type="similarity">
    <text evidence="2">Belongs to the SUA5 family.</text>
</comment>
<name>W0F390_9BACT</name>
<feature type="domain" description="YrdC-like" evidence="12">
    <location>
        <begin position="4"/>
        <end position="187"/>
    </location>
</feature>
<keyword evidence="7" id="KW-0548">Nucleotidyltransferase</keyword>
<dbReference type="EC" id="2.7.7.87" evidence="3"/>
<dbReference type="GO" id="GO:0006450">
    <property type="term" value="P:regulation of translational fidelity"/>
    <property type="evidence" value="ECO:0007669"/>
    <property type="project" value="TreeGrafter"/>
</dbReference>
<evidence type="ECO:0000256" key="7">
    <source>
        <dbReference type="ARBA" id="ARBA00022695"/>
    </source>
</evidence>
<evidence type="ECO:0000259" key="12">
    <source>
        <dbReference type="PROSITE" id="PS51163"/>
    </source>
</evidence>